<comment type="subcellular location">
    <subcellularLocation>
        <location evidence="2">Cell membrane</location>
        <topology evidence="2">Multi-pass membrane protein</topology>
    </subcellularLocation>
</comment>
<organism evidence="28 29">
    <name type="scientific">Rhodoferax aquaticus</name>
    <dbReference type="NCBI Taxonomy" id="2527691"/>
    <lineage>
        <taxon>Bacteria</taxon>
        <taxon>Pseudomonadati</taxon>
        <taxon>Pseudomonadota</taxon>
        <taxon>Betaproteobacteria</taxon>
        <taxon>Burkholderiales</taxon>
        <taxon>Comamonadaceae</taxon>
        <taxon>Rhodoferax</taxon>
    </lineage>
</organism>
<dbReference type="FunFam" id="1.10.287.130:FF:000002">
    <property type="entry name" value="Two-component osmosensing histidine kinase"/>
    <property type="match status" value="1"/>
</dbReference>
<dbReference type="InterPro" id="IPR013655">
    <property type="entry name" value="PAS_fold_3"/>
</dbReference>
<evidence type="ECO:0000256" key="3">
    <source>
        <dbReference type="ARBA" id="ARBA00012438"/>
    </source>
</evidence>
<dbReference type="InterPro" id="IPR004358">
    <property type="entry name" value="Sig_transdc_His_kin-like_C"/>
</dbReference>
<evidence type="ECO:0000259" key="22">
    <source>
        <dbReference type="PROSITE" id="PS50109"/>
    </source>
</evidence>
<dbReference type="CDD" id="cd17546">
    <property type="entry name" value="REC_hyHK_CKI1_RcsC-like"/>
    <property type="match status" value="1"/>
</dbReference>
<keyword evidence="7" id="KW-0812">Transmembrane</keyword>
<dbReference type="CDD" id="cd00130">
    <property type="entry name" value="PAS"/>
    <property type="match status" value="3"/>
</dbReference>
<feature type="domain" description="PAS" evidence="24">
    <location>
        <begin position="559"/>
        <end position="593"/>
    </location>
</feature>
<dbReference type="Pfam" id="PF02518">
    <property type="entry name" value="HATPase_c"/>
    <property type="match status" value="1"/>
</dbReference>
<dbReference type="Pfam" id="PF00512">
    <property type="entry name" value="HisKA"/>
    <property type="match status" value="1"/>
</dbReference>
<feature type="modified residue" description="Phosphohistidine" evidence="20">
    <location>
        <position position="1304"/>
    </location>
</feature>
<comment type="function">
    <text evidence="16">Member of the two-component regulatory system BvgS/BvgA. Phosphorylates BvgA via a four-step phosphorelay in response to environmental signals.</text>
</comment>
<evidence type="ECO:0000256" key="17">
    <source>
        <dbReference type="ARBA" id="ARBA00064003"/>
    </source>
</evidence>
<evidence type="ECO:0000256" key="19">
    <source>
        <dbReference type="ARBA" id="ARBA00070152"/>
    </source>
</evidence>
<feature type="domain" description="CHASE" evidence="26">
    <location>
        <begin position="128"/>
        <end position="324"/>
    </location>
</feature>
<keyword evidence="29" id="KW-1185">Reference proteome</keyword>
<dbReference type="SUPFAM" id="SSF52172">
    <property type="entry name" value="CheY-like"/>
    <property type="match status" value="1"/>
</dbReference>
<dbReference type="PROSITE" id="PS50110">
    <property type="entry name" value="RESPONSE_REGULATORY"/>
    <property type="match status" value="1"/>
</dbReference>
<dbReference type="SMART" id="SM00448">
    <property type="entry name" value="REC"/>
    <property type="match status" value="1"/>
</dbReference>
<dbReference type="InterPro" id="IPR013767">
    <property type="entry name" value="PAS_fold"/>
</dbReference>
<evidence type="ECO:0000256" key="16">
    <source>
        <dbReference type="ARBA" id="ARBA00058004"/>
    </source>
</evidence>
<evidence type="ECO:0000256" key="11">
    <source>
        <dbReference type="ARBA" id="ARBA00022840"/>
    </source>
</evidence>
<evidence type="ECO:0000256" key="5">
    <source>
        <dbReference type="ARBA" id="ARBA00022553"/>
    </source>
</evidence>
<keyword evidence="13" id="KW-0902">Two-component regulatory system</keyword>
<keyword evidence="8" id="KW-0732">Signal</keyword>
<dbReference type="EMBL" id="CP036282">
    <property type="protein sequence ID" value="QDL54760.1"/>
    <property type="molecule type" value="Genomic_DNA"/>
</dbReference>
<dbReference type="InterPro" id="IPR036890">
    <property type="entry name" value="HATPase_C_sf"/>
</dbReference>
<evidence type="ECO:0000256" key="13">
    <source>
        <dbReference type="ARBA" id="ARBA00023012"/>
    </source>
</evidence>
<comment type="subunit">
    <text evidence="17">At low DSF concentrations, interacts with RpfF.</text>
</comment>
<accession>A0A515EQ55</accession>
<feature type="domain" description="PAS" evidence="24">
    <location>
        <begin position="688"/>
        <end position="759"/>
    </location>
</feature>
<dbReference type="InterPro" id="IPR008207">
    <property type="entry name" value="Sig_transdc_His_kin_Hpt_dom"/>
</dbReference>
<dbReference type="Gene3D" id="3.40.50.2300">
    <property type="match status" value="1"/>
</dbReference>
<dbReference type="SMART" id="SM00387">
    <property type="entry name" value="HATPase_c"/>
    <property type="match status" value="1"/>
</dbReference>
<feature type="domain" description="HPt" evidence="27">
    <location>
        <begin position="1265"/>
        <end position="1361"/>
    </location>
</feature>
<evidence type="ECO:0000256" key="20">
    <source>
        <dbReference type="PROSITE-ProRule" id="PRU00110"/>
    </source>
</evidence>
<feature type="domain" description="PAC" evidence="25">
    <location>
        <begin position="766"/>
        <end position="816"/>
    </location>
</feature>
<evidence type="ECO:0000259" key="25">
    <source>
        <dbReference type="PROSITE" id="PS50113"/>
    </source>
</evidence>
<reference evidence="29" key="2">
    <citation type="journal article" date="2020" name="Int. J. Syst. Evol. Microbiol.">
        <title>Genomic insights into a novel species Rhodoferax aquaticus sp. nov., isolated from freshwater.</title>
        <authorList>
            <person name="Li T."/>
            <person name="Zhuo Y."/>
            <person name="Jin C.Z."/>
            <person name="Wu X."/>
            <person name="Ko S.R."/>
            <person name="Jin F.J."/>
            <person name="Ahn C.Y."/>
            <person name="Oh H.M."/>
            <person name="Lee H.G."/>
            <person name="Jin L."/>
        </authorList>
    </citation>
    <scope>NUCLEOTIDE SEQUENCE [LARGE SCALE GENOMIC DNA]</scope>
    <source>
        <strain evidence="29">Gr-4</strain>
    </source>
</reference>
<dbReference type="PROSITE" id="PS50109">
    <property type="entry name" value="HIS_KIN"/>
    <property type="match status" value="1"/>
</dbReference>
<feature type="domain" description="Histidine kinase" evidence="22">
    <location>
        <begin position="834"/>
        <end position="1059"/>
    </location>
</feature>
<feature type="modified residue" description="4-aspartylphosphate" evidence="21">
    <location>
        <position position="1146"/>
    </location>
</feature>
<dbReference type="SUPFAM" id="SSF47226">
    <property type="entry name" value="Histidine-containing phosphotransfer domain, HPT domain"/>
    <property type="match status" value="1"/>
</dbReference>
<dbReference type="InterPro" id="IPR000014">
    <property type="entry name" value="PAS"/>
</dbReference>
<evidence type="ECO:0000256" key="2">
    <source>
        <dbReference type="ARBA" id="ARBA00004651"/>
    </source>
</evidence>
<dbReference type="Gene3D" id="1.20.120.160">
    <property type="entry name" value="HPT domain"/>
    <property type="match status" value="1"/>
</dbReference>
<dbReference type="Gene3D" id="3.30.450.350">
    <property type="entry name" value="CHASE domain"/>
    <property type="match status" value="1"/>
</dbReference>
<dbReference type="PROSITE" id="PS50113">
    <property type="entry name" value="PAC"/>
    <property type="match status" value="3"/>
</dbReference>
<keyword evidence="11" id="KW-0067">ATP-binding</keyword>
<dbReference type="PANTHER" id="PTHR45339:SF1">
    <property type="entry name" value="HYBRID SIGNAL TRANSDUCTION HISTIDINE KINASE J"/>
    <property type="match status" value="1"/>
</dbReference>
<dbReference type="InterPro" id="IPR003661">
    <property type="entry name" value="HisK_dim/P_dom"/>
</dbReference>
<feature type="domain" description="Response regulatory" evidence="23">
    <location>
        <begin position="1095"/>
        <end position="1214"/>
    </location>
</feature>
<dbReference type="InterPro" id="IPR005467">
    <property type="entry name" value="His_kinase_dom"/>
</dbReference>
<evidence type="ECO:0000256" key="7">
    <source>
        <dbReference type="ARBA" id="ARBA00022692"/>
    </source>
</evidence>
<dbReference type="SMART" id="SM00086">
    <property type="entry name" value="PAC"/>
    <property type="match status" value="3"/>
</dbReference>
<dbReference type="Proteomes" id="UP000317365">
    <property type="component" value="Chromosome"/>
</dbReference>
<dbReference type="CDD" id="cd00082">
    <property type="entry name" value="HisKA"/>
    <property type="match status" value="1"/>
</dbReference>
<dbReference type="Pfam" id="PF01627">
    <property type="entry name" value="Hpt"/>
    <property type="match status" value="1"/>
</dbReference>
<dbReference type="GO" id="GO:0005886">
    <property type="term" value="C:plasma membrane"/>
    <property type="evidence" value="ECO:0007669"/>
    <property type="project" value="UniProtKB-SubCell"/>
</dbReference>
<dbReference type="EC" id="2.7.13.3" evidence="3"/>
<comment type="catalytic activity">
    <reaction evidence="1">
        <text>ATP + protein L-histidine = ADP + protein N-phospho-L-histidine.</text>
        <dbReference type="EC" id="2.7.13.3"/>
    </reaction>
</comment>
<dbReference type="InterPro" id="IPR000700">
    <property type="entry name" value="PAS-assoc_C"/>
</dbReference>
<dbReference type="SUPFAM" id="SSF55874">
    <property type="entry name" value="ATPase domain of HSP90 chaperone/DNA topoisomerase II/histidine kinase"/>
    <property type="match status" value="1"/>
</dbReference>
<dbReference type="SMART" id="SM00091">
    <property type="entry name" value="PAS"/>
    <property type="match status" value="3"/>
</dbReference>
<dbReference type="NCBIfam" id="TIGR00229">
    <property type="entry name" value="sensory_box"/>
    <property type="match status" value="3"/>
</dbReference>
<evidence type="ECO:0000313" key="29">
    <source>
        <dbReference type="Proteomes" id="UP000317365"/>
    </source>
</evidence>
<dbReference type="SUPFAM" id="SSF47384">
    <property type="entry name" value="Homodimeric domain of signal transducing histidine kinase"/>
    <property type="match status" value="1"/>
</dbReference>
<keyword evidence="10" id="KW-0418">Kinase</keyword>
<name>A0A515EQ55_9BURK</name>
<feature type="domain" description="PAS" evidence="24">
    <location>
        <begin position="431"/>
        <end position="465"/>
    </location>
</feature>
<dbReference type="GO" id="GO:0005524">
    <property type="term" value="F:ATP binding"/>
    <property type="evidence" value="ECO:0007669"/>
    <property type="project" value="UniProtKB-KW"/>
</dbReference>
<dbReference type="GO" id="GO:0006355">
    <property type="term" value="P:regulation of DNA-templated transcription"/>
    <property type="evidence" value="ECO:0007669"/>
    <property type="project" value="InterPro"/>
</dbReference>
<evidence type="ECO:0000256" key="18">
    <source>
        <dbReference type="ARBA" id="ARBA00068150"/>
    </source>
</evidence>
<dbReference type="PROSITE" id="PS50839">
    <property type="entry name" value="CHASE"/>
    <property type="match status" value="1"/>
</dbReference>
<dbReference type="InterPro" id="IPR036097">
    <property type="entry name" value="HisK_dim/P_sf"/>
</dbReference>
<evidence type="ECO:0000256" key="6">
    <source>
        <dbReference type="ARBA" id="ARBA00022679"/>
    </source>
</evidence>
<evidence type="ECO:0000259" key="23">
    <source>
        <dbReference type="PROSITE" id="PS50110"/>
    </source>
</evidence>
<gene>
    <name evidence="28" type="ORF">EXZ61_11585</name>
</gene>
<keyword evidence="15" id="KW-0472">Membrane</keyword>
<evidence type="ECO:0000256" key="21">
    <source>
        <dbReference type="PROSITE-ProRule" id="PRU00169"/>
    </source>
</evidence>
<keyword evidence="6" id="KW-0808">Transferase</keyword>
<evidence type="ECO:0000313" key="28">
    <source>
        <dbReference type="EMBL" id="QDL54760.1"/>
    </source>
</evidence>
<dbReference type="Gene3D" id="3.30.565.10">
    <property type="entry name" value="Histidine kinase-like ATPase, C-terminal domain"/>
    <property type="match status" value="1"/>
</dbReference>
<dbReference type="PANTHER" id="PTHR45339">
    <property type="entry name" value="HYBRID SIGNAL TRANSDUCTION HISTIDINE KINASE J"/>
    <property type="match status" value="1"/>
</dbReference>
<reference evidence="29" key="1">
    <citation type="submission" date="2019-02" db="EMBL/GenBank/DDBJ databases">
        <title>Complete genome sequence of Rhodoferax sp. Gr-4.</title>
        <authorList>
            <person name="Jin L."/>
        </authorList>
    </citation>
    <scope>NUCLEOTIDE SEQUENCE [LARGE SCALE GENOMIC DNA]</scope>
    <source>
        <strain evidence="29">Gr-4</strain>
    </source>
</reference>
<dbReference type="FunFam" id="3.30.565.10:FF:000010">
    <property type="entry name" value="Sensor histidine kinase RcsC"/>
    <property type="match status" value="1"/>
</dbReference>
<evidence type="ECO:0000259" key="27">
    <source>
        <dbReference type="PROSITE" id="PS50894"/>
    </source>
</evidence>
<dbReference type="GO" id="GO:0000155">
    <property type="term" value="F:phosphorelay sensor kinase activity"/>
    <property type="evidence" value="ECO:0007669"/>
    <property type="project" value="InterPro"/>
</dbReference>
<evidence type="ECO:0000256" key="15">
    <source>
        <dbReference type="ARBA" id="ARBA00023136"/>
    </source>
</evidence>
<dbReference type="InterPro" id="IPR036641">
    <property type="entry name" value="HPT_dom_sf"/>
</dbReference>
<feature type="domain" description="PAC" evidence="25">
    <location>
        <begin position="487"/>
        <end position="541"/>
    </location>
</feature>
<dbReference type="InterPro" id="IPR003594">
    <property type="entry name" value="HATPase_dom"/>
</dbReference>
<dbReference type="Pfam" id="PF08447">
    <property type="entry name" value="PAS_3"/>
    <property type="match status" value="2"/>
</dbReference>
<dbReference type="Gene3D" id="1.10.287.130">
    <property type="match status" value="1"/>
</dbReference>
<dbReference type="InterPro" id="IPR001789">
    <property type="entry name" value="Sig_transdc_resp-reg_receiver"/>
</dbReference>
<keyword evidence="5 21" id="KW-0597">Phosphoprotein</keyword>
<dbReference type="Pfam" id="PF00989">
    <property type="entry name" value="PAS"/>
    <property type="match status" value="1"/>
</dbReference>
<dbReference type="SMART" id="SM00388">
    <property type="entry name" value="HisKA"/>
    <property type="match status" value="1"/>
</dbReference>
<dbReference type="InterPro" id="IPR006189">
    <property type="entry name" value="CHASE_dom"/>
</dbReference>
<dbReference type="PROSITE" id="PS50894">
    <property type="entry name" value="HPT"/>
    <property type="match status" value="1"/>
</dbReference>
<keyword evidence="4" id="KW-1003">Cell membrane</keyword>
<dbReference type="Pfam" id="PF03924">
    <property type="entry name" value="CHASE"/>
    <property type="match status" value="1"/>
</dbReference>
<dbReference type="InterPro" id="IPR035965">
    <property type="entry name" value="PAS-like_dom_sf"/>
</dbReference>
<keyword evidence="9" id="KW-0547">Nucleotide-binding</keyword>
<keyword evidence="12" id="KW-1133">Transmembrane helix</keyword>
<dbReference type="PROSITE" id="PS50112">
    <property type="entry name" value="PAS"/>
    <property type="match status" value="3"/>
</dbReference>
<dbReference type="InterPro" id="IPR011006">
    <property type="entry name" value="CheY-like_superfamily"/>
</dbReference>
<dbReference type="Gene3D" id="3.30.450.20">
    <property type="entry name" value="PAS domain"/>
    <property type="match status" value="3"/>
</dbReference>
<evidence type="ECO:0000256" key="12">
    <source>
        <dbReference type="ARBA" id="ARBA00022989"/>
    </source>
</evidence>
<evidence type="ECO:0000259" key="24">
    <source>
        <dbReference type="PROSITE" id="PS50112"/>
    </source>
</evidence>
<dbReference type="SMART" id="SM01079">
    <property type="entry name" value="CHASE"/>
    <property type="match status" value="1"/>
</dbReference>
<evidence type="ECO:0000256" key="10">
    <source>
        <dbReference type="ARBA" id="ARBA00022777"/>
    </source>
</evidence>
<feature type="domain" description="PAC" evidence="25">
    <location>
        <begin position="615"/>
        <end position="669"/>
    </location>
</feature>
<dbReference type="KEGG" id="rhg:EXZ61_11585"/>
<dbReference type="SUPFAM" id="SSF55785">
    <property type="entry name" value="PYP-like sensor domain (PAS domain)"/>
    <property type="match status" value="3"/>
</dbReference>
<keyword evidence="14" id="KW-0843">Virulence</keyword>
<evidence type="ECO:0000256" key="1">
    <source>
        <dbReference type="ARBA" id="ARBA00000085"/>
    </source>
</evidence>
<evidence type="ECO:0000256" key="14">
    <source>
        <dbReference type="ARBA" id="ARBA00023026"/>
    </source>
</evidence>
<evidence type="ECO:0000256" key="9">
    <source>
        <dbReference type="ARBA" id="ARBA00022741"/>
    </source>
</evidence>
<dbReference type="InterPro" id="IPR042240">
    <property type="entry name" value="CHASE_sf"/>
</dbReference>
<dbReference type="PRINTS" id="PR00344">
    <property type="entry name" value="BCTRLSENSOR"/>
</dbReference>
<evidence type="ECO:0000256" key="8">
    <source>
        <dbReference type="ARBA" id="ARBA00022729"/>
    </source>
</evidence>
<protein>
    <recommendedName>
        <fullName evidence="18">Sensory/regulatory protein RpfC</fullName>
        <ecNumber evidence="3">2.7.13.3</ecNumber>
    </recommendedName>
    <alternativeName>
        <fullName evidence="19">Virulence sensor protein BvgS</fullName>
    </alternativeName>
</protein>
<sequence length="1361" mass="147749">MWWQKGWKRQRNWPLFGSVAAALHRAITLHTPCRLMPVPPGCSSMVLNASSIHARAGAVVALAPWTPWLVWLVGCCLAAAAGYWKHHVNVSVAELHMQRNADAVAQTISARFAHPVFGLQGARGLYAASERVPRAAFLAYVESRNLAQEFPGVRGFGFAQRVLRPDLAAFVAAERADRAPQFAVRQLAGTSYDDLYIVKYLEPASGNPDDQGLDIGSDMRQRPALQRAVDTGMPTISGAIAPPQDQVKAGTALVIFVPVYAKGTRPDSIAQRRASLVGLLLGPVTVAELLDGMNLVNDGQMTLELFDASSPPEGSPGGPLLFGAGGPHAASAGEAPMQLRGVSPPQFSVTRQLPLLGRDFALQVKSTAAFEDELDKTTPWVLLLGGTLFSTLIAWLLHQQLVARRQAEHSANDHLDELELQKYALDQYAIVATTNVQGRITYVNDKLCEISGYSREELMGQDHIMLNSGHHPHGFFKAMYRTIAAGTTWRDEVCNRAKDGHLYWVDTTIVPVMGPDGKPQRYLAIRADITPRKHAETALKLQKAELEMQKYALDQHAIVATTNVQGRITYVNDKLCEISGYSREELMGQDHIMLNSGHHPHGFFKAMYRTVATGTTWRDEVCNRAKDGQLYWVDTTIVPVMDAEGKPERYLAIRADITLRKQVQLDLMEQQLSLEMRVKQKTAAAVLSENHLRLVMNNSLDAIIGMDAQGRITEWSSQAETAFAWTIADVRGKPWYQFVLPQRYHAAPQMGLDAYLASDHGPQPGKRLELVGVRRDGAEFPIELAISPIVTPQGTSYSAFISDITQHKKEQAELLAAKALAESASRAKSQFLANMSHEIRTPMNGVVGMVDILQKSSLLPQQRRMLGTIENSAMALLQILNDILDFSKIEAGMFTTERLPIRLCEVAEGVTDLLASGVGAQSDLVLSIDPALPQWCLGDPTRLRQVLLNLMGNAIKFSSKNGSQRAKVSLSLAPCVLESGADGVRIAVADNGIGMSPEVVAKLFQPFTQADESTSRKFGGTGLGLSITRALVELMGGSIRAKSTLGEGSEFVVDLPLQVCEPGLNEVVDRAPVERRMAQRKTPIAHDETRQTGLMILLAEDNEINREVMQEQLRLLGYPCESAEDGLVALGMWHAKPDRYGLLLSDCHMPNLDGFGLTAAIRAAEPADKRLPIIAVTANAMQGEAQRCIENGMDDYLSKPLRLEQLQEKLAQWMPLAAAGTTGHKAPLAADPAVAPAPEAALAPAAPLALAIWNPATLTALVGDNPGMHKRLLSKFLVNVEQQVVEIIKFAAAHDPHSLTAVAHTAKSAARSVGALALGELCQSLETAGRAGDTQRCSDLAMGLASAFVAASAEINGHLGL</sequence>
<dbReference type="CDD" id="cd16922">
    <property type="entry name" value="HATPase_EvgS-ArcB-TorS-like"/>
    <property type="match status" value="1"/>
</dbReference>
<evidence type="ECO:0000259" key="26">
    <source>
        <dbReference type="PROSITE" id="PS50839"/>
    </source>
</evidence>
<evidence type="ECO:0000256" key="4">
    <source>
        <dbReference type="ARBA" id="ARBA00022475"/>
    </source>
</evidence>
<dbReference type="InterPro" id="IPR001610">
    <property type="entry name" value="PAC"/>
</dbReference>
<dbReference type="Pfam" id="PF00072">
    <property type="entry name" value="Response_reg"/>
    <property type="match status" value="1"/>
</dbReference>
<proteinExistence type="predicted"/>